<proteinExistence type="predicted"/>
<reference evidence="2 3" key="1">
    <citation type="submission" date="2019-10" db="EMBL/GenBank/DDBJ databases">
        <authorList>
            <person name="Blom J."/>
        </authorList>
    </citation>
    <scope>NUCLEOTIDE SEQUENCE [LARGE SCALE GENOMIC DNA]</scope>
    <source>
        <strain evidence="2 3">ES3154-GLU</strain>
    </source>
</reference>
<dbReference type="GO" id="GO:0003676">
    <property type="term" value="F:nucleic acid binding"/>
    <property type="evidence" value="ECO:0007669"/>
    <property type="project" value="InterPro"/>
</dbReference>
<dbReference type="AlphaFoldDB" id="A0A6I8MCE8"/>
<dbReference type="PANTHER" id="PTHR35004">
    <property type="entry name" value="TRANSPOSASE RV3428C-RELATED"/>
    <property type="match status" value="1"/>
</dbReference>
<sequence>MKYWVNNNKDVLDLFKISKHGNNKYSSRAVVRFETEPGQQAQFDFKESVKIKMIDGKEMSVYIACLLFSYSRFRLYVLMPDLTTESVIQALAMMFEKAGCVPKEILFDNAKAIMIEARTSKNEGKVNPKLSAFAKDMGFEIKPCVARRPQTKGKVESQMKVLDDLYAYSGDLDFDSLVKQIEKIETRENYKFHSNYQKVPTLNLNKEKEALPALNEELLKSYLPQNFERIIDKSGMIKYENNNYSVDNNYINKKCNVSIFGNYLIIKYSTNKFVSHLISDKIFNYSQEFYQNALSKATNLPLNDSKLKEMAKNNLNIFNQQIIKDNTFNNKWKE</sequence>
<dbReference type="Gene3D" id="3.30.420.10">
    <property type="entry name" value="Ribonuclease H-like superfamily/Ribonuclease H"/>
    <property type="match status" value="1"/>
</dbReference>
<evidence type="ECO:0000313" key="3">
    <source>
        <dbReference type="Proteomes" id="UP000419017"/>
    </source>
</evidence>
<dbReference type="PROSITE" id="PS50994">
    <property type="entry name" value="INTEGRASE"/>
    <property type="match status" value="1"/>
</dbReference>
<accession>A0A6I8MCE8</accession>
<dbReference type="SUPFAM" id="SSF53098">
    <property type="entry name" value="Ribonuclease H-like"/>
    <property type="match status" value="1"/>
</dbReference>
<keyword evidence="3" id="KW-1185">Reference proteome</keyword>
<feature type="domain" description="Integrase catalytic" evidence="1">
    <location>
        <begin position="33"/>
        <end position="208"/>
    </location>
</feature>
<dbReference type="InterPro" id="IPR036397">
    <property type="entry name" value="RNaseH_sf"/>
</dbReference>
<dbReference type="EMBL" id="CABWIB010000001">
    <property type="protein sequence ID" value="VWL85907.1"/>
    <property type="molecule type" value="Genomic_DNA"/>
</dbReference>
<dbReference type="Proteomes" id="UP000419017">
    <property type="component" value="Unassembled WGS sequence"/>
</dbReference>
<dbReference type="InterPro" id="IPR001584">
    <property type="entry name" value="Integrase_cat-core"/>
</dbReference>
<organism evidence="2 3">
    <name type="scientific">Oceanivirga miroungae</name>
    <dbReference type="NCBI Taxonomy" id="1130046"/>
    <lineage>
        <taxon>Bacteria</taxon>
        <taxon>Fusobacteriati</taxon>
        <taxon>Fusobacteriota</taxon>
        <taxon>Fusobacteriia</taxon>
        <taxon>Fusobacteriales</taxon>
        <taxon>Leptotrichiaceae</taxon>
        <taxon>Oceanivirga</taxon>
    </lineage>
</organism>
<dbReference type="RefSeq" id="WP_156683865.1">
    <property type="nucleotide sequence ID" value="NZ_CABWIB010000001.1"/>
</dbReference>
<gene>
    <name evidence="2" type="ORF">OMES3154_01193</name>
</gene>
<dbReference type="InterPro" id="IPR012337">
    <property type="entry name" value="RNaseH-like_sf"/>
</dbReference>
<evidence type="ECO:0000313" key="2">
    <source>
        <dbReference type="EMBL" id="VWL85907.1"/>
    </source>
</evidence>
<protein>
    <recommendedName>
        <fullName evidence="1">Integrase catalytic domain-containing protein</fullName>
    </recommendedName>
</protein>
<dbReference type="PANTHER" id="PTHR35004:SF7">
    <property type="entry name" value="INTEGRASE PROTEIN"/>
    <property type="match status" value="1"/>
</dbReference>
<name>A0A6I8MCE8_9FUSO</name>
<dbReference type="GO" id="GO:0015074">
    <property type="term" value="P:DNA integration"/>
    <property type="evidence" value="ECO:0007669"/>
    <property type="project" value="InterPro"/>
</dbReference>
<evidence type="ECO:0000259" key="1">
    <source>
        <dbReference type="PROSITE" id="PS50994"/>
    </source>
</evidence>